<evidence type="ECO:0000256" key="2">
    <source>
        <dbReference type="ARBA" id="ARBA00023015"/>
    </source>
</evidence>
<dbReference type="InterPro" id="IPR036388">
    <property type="entry name" value="WH-like_DNA-bd_sf"/>
</dbReference>
<sequence>MSVSRMRQLEAFHAVMESGSVTRAAEILQVSQPAITKLIQALEQETGLRLFDRVRRRLQPTREARRFAIEVERLFLTMNRIEHVANEIRSLGTGEMHVAAMASLGVRFLPEILTAFRRERPGVNVALTVTSSQNVVEMVQAGQVDLGFALSVAHSPAVVVQPLASLPGVVVLPRDHPLAGRAVLAPEDLRDAPFVQLGREDRARHIIEDLFLQRGVALESMVQTHLAVSACEFVAAGAGVAVVEPVTASYYRDRLAVRPMAPAIYFEMFVVTALSRPGSAMIDGFVATVRERLGVLAAEFAS</sequence>
<gene>
    <name evidence="6" type="primary">lysR</name>
    <name evidence="6" type="ORF">GCM10011611_07490</name>
</gene>
<accession>A0A8J3E212</accession>
<dbReference type="GO" id="GO:0003700">
    <property type="term" value="F:DNA-binding transcription factor activity"/>
    <property type="evidence" value="ECO:0007669"/>
    <property type="project" value="InterPro"/>
</dbReference>
<keyword evidence="7" id="KW-1185">Reference proteome</keyword>
<dbReference type="Pfam" id="PF03466">
    <property type="entry name" value="LysR_substrate"/>
    <property type="match status" value="1"/>
</dbReference>
<dbReference type="Pfam" id="PF00126">
    <property type="entry name" value="HTH_1"/>
    <property type="match status" value="1"/>
</dbReference>
<dbReference type="PRINTS" id="PR00039">
    <property type="entry name" value="HTHLYSR"/>
</dbReference>
<reference evidence="6" key="1">
    <citation type="journal article" date="2014" name="Int. J. Syst. Evol. Microbiol.">
        <title>Complete genome sequence of Corynebacterium casei LMG S-19264T (=DSM 44701T), isolated from a smear-ripened cheese.</title>
        <authorList>
            <consortium name="US DOE Joint Genome Institute (JGI-PGF)"/>
            <person name="Walter F."/>
            <person name="Albersmeier A."/>
            <person name="Kalinowski J."/>
            <person name="Ruckert C."/>
        </authorList>
    </citation>
    <scope>NUCLEOTIDE SEQUENCE</scope>
    <source>
        <strain evidence="6">CGMCC 1.15725</strain>
    </source>
</reference>
<dbReference type="InterPro" id="IPR036390">
    <property type="entry name" value="WH_DNA-bd_sf"/>
</dbReference>
<dbReference type="Gene3D" id="1.10.10.10">
    <property type="entry name" value="Winged helix-like DNA-binding domain superfamily/Winged helix DNA-binding domain"/>
    <property type="match status" value="1"/>
</dbReference>
<dbReference type="PANTHER" id="PTHR30427">
    <property type="entry name" value="TRANSCRIPTIONAL ACTIVATOR PROTEIN LYSR"/>
    <property type="match status" value="1"/>
</dbReference>
<evidence type="ECO:0000313" key="7">
    <source>
        <dbReference type="Proteomes" id="UP000646365"/>
    </source>
</evidence>
<dbReference type="SUPFAM" id="SSF46785">
    <property type="entry name" value="Winged helix' DNA-binding domain"/>
    <property type="match status" value="1"/>
</dbReference>
<dbReference type="Proteomes" id="UP000646365">
    <property type="component" value="Unassembled WGS sequence"/>
</dbReference>
<keyword evidence="4" id="KW-0804">Transcription</keyword>
<dbReference type="Gene3D" id="3.40.190.290">
    <property type="match status" value="1"/>
</dbReference>
<comment type="caution">
    <text evidence="6">The sequence shown here is derived from an EMBL/GenBank/DDBJ whole genome shotgun (WGS) entry which is preliminary data.</text>
</comment>
<name>A0A8J3E212_9PROT</name>
<dbReference type="InterPro" id="IPR000847">
    <property type="entry name" value="LysR_HTH_N"/>
</dbReference>
<organism evidence="6 7">
    <name type="scientific">Aliidongia dinghuensis</name>
    <dbReference type="NCBI Taxonomy" id="1867774"/>
    <lineage>
        <taxon>Bacteria</taxon>
        <taxon>Pseudomonadati</taxon>
        <taxon>Pseudomonadota</taxon>
        <taxon>Alphaproteobacteria</taxon>
        <taxon>Rhodospirillales</taxon>
        <taxon>Dongiaceae</taxon>
        <taxon>Aliidongia</taxon>
    </lineage>
</organism>
<evidence type="ECO:0000259" key="5">
    <source>
        <dbReference type="PROSITE" id="PS50931"/>
    </source>
</evidence>
<proteinExistence type="inferred from homology"/>
<dbReference type="InterPro" id="IPR005119">
    <property type="entry name" value="LysR_subst-bd"/>
</dbReference>
<dbReference type="EMBL" id="BMJQ01000002">
    <property type="protein sequence ID" value="GGF04557.1"/>
    <property type="molecule type" value="Genomic_DNA"/>
</dbReference>
<comment type="similarity">
    <text evidence="1">Belongs to the LysR transcriptional regulatory family.</text>
</comment>
<dbReference type="AlphaFoldDB" id="A0A8J3E212"/>
<dbReference type="GO" id="GO:0009089">
    <property type="term" value="P:lysine biosynthetic process via diaminopimelate"/>
    <property type="evidence" value="ECO:0007669"/>
    <property type="project" value="TreeGrafter"/>
</dbReference>
<keyword evidence="3" id="KW-0238">DNA-binding</keyword>
<dbReference type="GO" id="GO:0043565">
    <property type="term" value="F:sequence-specific DNA binding"/>
    <property type="evidence" value="ECO:0007669"/>
    <property type="project" value="TreeGrafter"/>
</dbReference>
<evidence type="ECO:0000256" key="1">
    <source>
        <dbReference type="ARBA" id="ARBA00009437"/>
    </source>
</evidence>
<dbReference type="GO" id="GO:0010628">
    <property type="term" value="P:positive regulation of gene expression"/>
    <property type="evidence" value="ECO:0007669"/>
    <property type="project" value="TreeGrafter"/>
</dbReference>
<reference evidence="6" key="2">
    <citation type="submission" date="2020-09" db="EMBL/GenBank/DDBJ databases">
        <authorList>
            <person name="Sun Q."/>
            <person name="Zhou Y."/>
        </authorList>
    </citation>
    <scope>NUCLEOTIDE SEQUENCE</scope>
    <source>
        <strain evidence="6">CGMCC 1.15725</strain>
    </source>
</reference>
<dbReference type="SUPFAM" id="SSF53850">
    <property type="entry name" value="Periplasmic binding protein-like II"/>
    <property type="match status" value="1"/>
</dbReference>
<feature type="domain" description="HTH lysR-type" evidence="5">
    <location>
        <begin position="1"/>
        <end position="61"/>
    </location>
</feature>
<keyword evidence="2" id="KW-0805">Transcription regulation</keyword>
<evidence type="ECO:0000313" key="6">
    <source>
        <dbReference type="EMBL" id="GGF04557.1"/>
    </source>
</evidence>
<dbReference type="PROSITE" id="PS50931">
    <property type="entry name" value="HTH_LYSR"/>
    <property type="match status" value="1"/>
</dbReference>
<evidence type="ECO:0000256" key="4">
    <source>
        <dbReference type="ARBA" id="ARBA00023163"/>
    </source>
</evidence>
<dbReference type="PANTHER" id="PTHR30427:SF1">
    <property type="entry name" value="TRANSCRIPTIONAL ACTIVATOR PROTEIN LYSR"/>
    <property type="match status" value="1"/>
</dbReference>
<evidence type="ECO:0000256" key="3">
    <source>
        <dbReference type="ARBA" id="ARBA00023125"/>
    </source>
</evidence>
<protein>
    <submittedName>
        <fullName evidence="6">LysR family transcriptional regulator</fullName>
    </submittedName>
</protein>